<organism evidence="1 2">
    <name type="scientific">Russula earlei</name>
    <dbReference type="NCBI Taxonomy" id="71964"/>
    <lineage>
        <taxon>Eukaryota</taxon>
        <taxon>Fungi</taxon>
        <taxon>Dikarya</taxon>
        <taxon>Basidiomycota</taxon>
        <taxon>Agaricomycotina</taxon>
        <taxon>Agaricomycetes</taxon>
        <taxon>Russulales</taxon>
        <taxon>Russulaceae</taxon>
        <taxon>Russula</taxon>
    </lineage>
</organism>
<name>A0ACC0UHW6_9AGAM</name>
<dbReference type="EMBL" id="JAGFNK010000023">
    <property type="protein sequence ID" value="KAI9511340.1"/>
    <property type="molecule type" value="Genomic_DNA"/>
</dbReference>
<accession>A0ACC0UHW6</accession>
<dbReference type="Proteomes" id="UP001207468">
    <property type="component" value="Unassembled WGS sequence"/>
</dbReference>
<proteinExistence type="predicted"/>
<evidence type="ECO:0000313" key="2">
    <source>
        <dbReference type="Proteomes" id="UP001207468"/>
    </source>
</evidence>
<evidence type="ECO:0000313" key="1">
    <source>
        <dbReference type="EMBL" id="KAI9511340.1"/>
    </source>
</evidence>
<keyword evidence="2" id="KW-1185">Reference proteome</keyword>
<protein>
    <submittedName>
        <fullName evidence="1">Uncharacterized protein</fullName>
    </submittedName>
</protein>
<reference evidence="1" key="1">
    <citation type="submission" date="2021-03" db="EMBL/GenBank/DDBJ databases">
        <title>Evolutionary priming and transition to the ectomycorrhizal habit in an iconic lineage of mushroom-forming fungi: is preadaptation a requirement?</title>
        <authorList>
            <consortium name="DOE Joint Genome Institute"/>
            <person name="Looney B.P."/>
            <person name="Miyauchi S."/>
            <person name="Morin E."/>
            <person name="Drula E."/>
            <person name="Courty P.E."/>
            <person name="Chicoki N."/>
            <person name="Fauchery L."/>
            <person name="Kohler A."/>
            <person name="Kuo A."/>
            <person name="LaButti K."/>
            <person name="Pangilinan J."/>
            <person name="Lipzen A."/>
            <person name="Riley R."/>
            <person name="Andreopoulos W."/>
            <person name="He G."/>
            <person name="Johnson J."/>
            <person name="Barry K.W."/>
            <person name="Grigoriev I.V."/>
            <person name="Nagy L."/>
            <person name="Hibbett D."/>
            <person name="Henrissat B."/>
            <person name="Matheny P.B."/>
            <person name="Labbe J."/>
            <person name="Martin A.F."/>
        </authorList>
    </citation>
    <scope>NUCLEOTIDE SEQUENCE</scope>
    <source>
        <strain evidence="1">BPL698</strain>
    </source>
</reference>
<comment type="caution">
    <text evidence="1">The sequence shown here is derived from an EMBL/GenBank/DDBJ whole genome shotgun (WGS) entry which is preliminary data.</text>
</comment>
<gene>
    <name evidence="1" type="ORF">F5148DRAFT_1274298</name>
</gene>
<sequence length="433" mass="48252">MSVSGTYTETPAIFLRPRPLSRTPGSFMLLPLLPRPRPVKPLPAEVWSKVLSYVVDDEEGGRMGIPVRRALLREKWKLLFVCKSWVNVVLPLLYSRVQIFTVTTLGKFVAHLSSSDTRWDSIRRIPYSTPGRWIALVHSTDLLLVDSNITRLFPLLPFLTSLYLVPEILLSNRALDALHIKDGIGQLRSLKGIKISAPVGHSSTLPLVPNPDAVIQLLQSCPRLEQLEIACDPRSLREQGAALPPLLHLPNLKFLCLSAIPICRLFLAILSTPLPELRHLAVTPYGGQRTSQLSALLAAHGRGLPRHLLVPIGDLPAPPVLTSCPELHYLSLDRPLPVLTLPALAQDAESSHPHPLRVVTIPRPNARFLREVEAVLPRLPSLTVVRVRAVRWLRSGVSGKALEAGVQGEMRDWRCRLMRKGVRLVDNEWRDPE</sequence>